<dbReference type="GeneID" id="93228071"/>
<comment type="caution">
    <text evidence="1">The sequence shown here is derived from an EMBL/GenBank/DDBJ whole genome shotgun (WGS) entry which is preliminary data.</text>
</comment>
<dbReference type="EMBL" id="QEKK01000001">
    <property type="protein sequence ID" value="PVY59681.1"/>
    <property type="molecule type" value="Genomic_DNA"/>
</dbReference>
<protein>
    <submittedName>
        <fullName evidence="1">Uncharacterized protein</fullName>
    </submittedName>
</protein>
<evidence type="ECO:0000313" key="2">
    <source>
        <dbReference type="Proteomes" id="UP000245778"/>
    </source>
</evidence>
<dbReference type="Proteomes" id="UP000245778">
    <property type="component" value="Unassembled WGS sequence"/>
</dbReference>
<organism evidence="1 2">
    <name type="scientific">Intestinimonas butyriciproducens</name>
    <dbReference type="NCBI Taxonomy" id="1297617"/>
    <lineage>
        <taxon>Bacteria</taxon>
        <taxon>Bacillati</taxon>
        <taxon>Bacillota</taxon>
        <taxon>Clostridia</taxon>
        <taxon>Eubacteriales</taxon>
        <taxon>Intestinimonas</taxon>
    </lineage>
</organism>
<accession>A0A2U1CFM9</accession>
<gene>
    <name evidence="1" type="ORF">C7373_101195</name>
</gene>
<proteinExistence type="predicted"/>
<reference evidence="1 2" key="1">
    <citation type="submission" date="2018-04" db="EMBL/GenBank/DDBJ databases">
        <title>Genomic Encyclopedia of Type Strains, Phase IV (KMG-IV): sequencing the most valuable type-strain genomes for metagenomic binning, comparative biology and taxonomic classification.</title>
        <authorList>
            <person name="Goeker M."/>
        </authorList>
    </citation>
    <scope>NUCLEOTIDE SEQUENCE [LARGE SCALE GENOMIC DNA]</scope>
    <source>
        <strain evidence="1 2">DSM 26588</strain>
    </source>
</reference>
<dbReference type="OrthoDB" id="1847174at2"/>
<dbReference type="RefSeq" id="WP_116721439.1">
    <property type="nucleotide sequence ID" value="NZ_CP011524.1"/>
</dbReference>
<evidence type="ECO:0000313" key="1">
    <source>
        <dbReference type="EMBL" id="PVY59681.1"/>
    </source>
</evidence>
<name>A0A2U1CFM9_9FIRM</name>
<dbReference type="AlphaFoldDB" id="A0A2U1CFM9"/>
<sequence>MTFIKYTNDGKAVIQPAALTLSGLEREETLEMHILENAIVLLKQEMEPVEKATAMMALIRLVNSLWADMMAGWEKQEGDADPCDGCSGCGEDMLPIPAEAFADAGILHDNLRVVSVDGAVLVVSDDRKTKWASELDKSLEQLGIDRVDFEKLVKAVMELDEDEDDD</sequence>